<dbReference type="PANTHER" id="PTHR11049">
    <property type="entry name" value="ACYL COENZYME A THIOESTER HYDROLASE"/>
    <property type="match status" value="1"/>
</dbReference>
<evidence type="ECO:0000259" key="2">
    <source>
        <dbReference type="PROSITE" id="PS51770"/>
    </source>
</evidence>
<dbReference type="PROSITE" id="PS51770">
    <property type="entry name" value="HOTDOG_ACOT"/>
    <property type="match status" value="1"/>
</dbReference>
<dbReference type="InterPro" id="IPR029069">
    <property type="entry name" value="HotDog_dom_sf"/>
</dbReference>
<dbReference type="InterPro" id="IPR006683">
    <property type="entry name" value="Thioestr_dom"/>
</dbReference>
<protein>
    <submittedName>
        <fullName evidence="3">Acyl-CoA hydrolase</fullName>
    </submittedName>
</protein>
<dbReference type="EMBL" id="OBEJ01000001">
    <property type="protein sequence ID" value="SNZ03952.1"/>
    <property type="molecule type" value="Genomic_DNA"/>
</dbReference>
<dbReference type="GO" id="GO:0006637">
    <property type="term" value="P:acyl-CoA metabolic process"/>
    <property type="evidence" value="ECO:0007669"/>
    <property type="project" value="TreeGrafter"/>
</dbReference>
<dbReference type="OrthoDB" id="15030at2157"/>
<accession>A0A285N3C5</accession>
<organism evidence="3 4">
    <name type="scientific">Natronoarchaeum philippinense</name>
    <dbReference type="NCBI Taxonomy" id="558529"/>
    <lineage>
        <taxon>Archaea</taxon>
        <taxon>Methanobacteriati</taxon>
        <taxon>Methanobacteriota</taxon>
        <taxon>Stenosarchaea group</taxon>
        <taxon>Halobacteria</taxon>
        <taxon>Halobacteriales</taxon>
        <taxon>Natronoarchaeaceae</taxon>
    </lineage>
</organism>
<dbReference type="PANTHER" id="PTHR11049:SF24">
    <property type="entry name" value="CYTOSOLIC ACYL COENZYME A THIOESTER HYDROLASE"/>
    <property type="match status" value="1"/>
</dbReference>
<evidence type="ECO:0000256" key="1">
    <source>
        <dbReference type="ARBA" id="ARBA00022801"/>
    </source>
</evidence>
<dbReference type="Gene3D" id="3.10.129.10">
    <property type="entry name" value="Hotdog Thioesterase"/>
    <property type="match status" value="1"/>
</dbReference>
<dbReference type="SUPFAM" id="SSF54637">
    <property type="entry name" value="Thioesterase/thiol ester dehydrase-isomerase"/>
    <property type="match status" value="1"/>
</dbReference>
<dbReference type="Proteomes" id="UP000219453">
    <property type="component" value="Unassembled WGS sequence"/>
</dbReference>
<dbReference type="GO" id="GO:0009062">
    <property type="term" value="P:fatty acid catabolic process"/>
    <property type="evidence" value="ECO:0007669"/>
    <property type="project" value="TreeGrafter"/>
</dbReference>
<gene>
    <name evidence="3" type="ORF">SAMN06269185_0411</name>
</gene>
<dbReference type="InterPro" id="IPR033120">
    <property type="entry name" value="HOTDOG_ACOT"/>
</dbReference>
<reference evidence="3 4" key="1">
    <citation type="submission" date="2017-09" db="EMBL/GenBank/DDBJ databases">
        <authorList>
            <person name="Ehlers B."/>
            <person name="Leendertz F.H."/>
        </authorList>
    </citation>
    <scope>NUCLEOTIDE SEQUENCE [LARGE SCALE GENOMIC DNA]</scope>
    <source>
        <strain evidence="3 4">DSM 27208</strain>
    </source>
</reference>
<sequence>MPTLLDTRIENRHRVQPNHANNYQTAHGGNVMKWMDEDGAMSAMRFAGNSCVTASVDKLDFKRPIPVGDTVLVKAFVYDTGRTSVRVWIRTYREDPRTGKTELTTESDFVFVAVEDGTPVEVPDLTVESERGEELHQYALEQTSD</sequence>
<feature type="domain" description="HotDog ACOT-type" evidence="2">
    <location>
        <begin position="5"/>
        <end position="117"/>
    </location>
</feature>
<dbReference type="InterPro" id="IPR040170">
    <property type="entry name" value="Cytosol_ACT"/>
</dbReference>
<proteinExistence type="predicted"/>
<dbReference type="RefSeq" id="WP_097007438.1">
    <property type="nucleotide sequence ID" value="NZ_OBEJ01000001.1"/>
</dbReference>
<dbReference type="GO" id="GO:0052816">
    <property type="term" value="F:long-chain fatty acyl-CoA hydrolase activity"/>
    <property type="evidence" value="ECO:0007669"/>
    <property type="project" value="TreeGrafter"/>
</dbReference>
<dbReference type="GO" id="GO:0005829">
    <property type="term" value="C:cytosol"/>
    <property type="evidence" value="ECO:0007669"/>
    <property type="project" value="TreeGrafter"/>
</dbReference>
<evidence type="ECO:0000313" key="4">
    <source>
        <dbReference type="Proteomes" id="UP000219453"/>
    </source>
</evidence>
<evidence type="ECO:0000313" key="3">
    <source>
        <dbReference type="EMBL" id="SNZ03952.1"/>
    </source>
</evidence>
<keyword evidence="1 3" id="KW-0378">Hydrolase</keyword>
<dbReference type="Pfam" id="PF03061">
    <property type="entry name" value="4HBT"/>
    <property type="match status" value="1"/>
</dbReference>
<name>A0A285N3C5_NATPI</name>
<keyword evidence="4" id="KW-1185">Reference proteome</keyword>
<dbReference type="CDD" id="cd03442">
    <property type="entry name" value="BFIT_BACH"/>
    <property type="match status" value="1"/>
</dbReference>
<dbReference type="AlphaFoldDB" id="A0A285N3C5"/>